<feature type="transmembrane region" description="Helical" evidence="6">
    <location>
        <begin position="118"/>
        <end position="141"/>
    </location>
</feature>
<dbReference type="PANTHER" id="PTHR37693">
    <property type="entry name" value="PHOSPHATIDYLGLYCEROL LYSYLTRANSFERASE"/>
    <property type="match status" value="1"/>
</dbReference>
<dbReference type="EC" id="2.3.2.3" evidence="6"/>
<keyword evidence="4 6" id="KW-1133">Transmembrane helix</keyword>
<dbReference type="AlphaFoldDB" id="A0A1U7NIY4"/>
<dbReference type="InterPro" id="IPR022791">
    <property type="entry name" value="L-PG_synthase/AglD"/>
</dbReference>
<comment type="catalytic activity">
    <reaction evidence="6">
        <text>L-lysyl-tRNA(Lys) + a 1,2-diacyl-sn-glycero-3-phospho-(1'-sn-glycerol) = a 1,2-diacyl-sn-glycero-3-phospho-1'-(3'-O-L-lysyl)-sn-glycerol + tRNA(Lys)</text>
        <dbReference type="Rhea" id="RHEA:10668"/>
        <dbReference type="Rhea" id="RHEA-COMP:9696"/>
        <dbReference type="Rhea" id="RHEA-COMP:9697"/>
        <dbReference type="ChEBI" id="CHEBI:64716"/>
        <dbReference type="ChEBI" id="CHEBI:75792"/>
        <dbReference type="ChEBI" id="CHEBI:78442"/>
        <dbReference type="ChEBI" id="CHEBI:78529"/>
        <dbReference type="EC" id="2.3.2.3"/>
    </reaction>
</comment>
<dbReference type="GO" id="GO:0005886">
    <property type="term" value="C:plasma membrane"/>
    <property type="evidence" value="ECO:0007669"/>
    <property type="project" value="UniProtKB-SubCell"/>
</dbReference>
<keyword evidence="6" id="KW-0046">Antibiotic resistance</keyword>
<feature type="transmembrane region" description="Helical" evidence="6">
    <location>
        <begin position="7"/>
        <end position="26"/>
    </location>
</feature>
<dbReference type="Pfam" id="PF03706">
    <property type="entry name" value="LPG_synthase_TM"/>
    <property type="match status" value="1"/>
</dbReference>
<keyword evidence="8" id="KW-1185">Reference proteome</keyword>
<name>A0A1U7NIY4_9FIRM</name>
<feature type="transmembrane region" description="Helical" evidence="6">
    <location>
        <begin position="153"/>
        <end position="182"/>
    </location>
</feature>
<keyword evidence="2" id="KW-1003">Cell membrane</keyword>
<evidence type="ECO:0000313" key="7">
    <source>
        <dbReference type="EMBL" id="OLU42849.1"/>
    </source>
</evidence>
<dbReference type="NCBIfam" id="TIGR00374">
    <property type="entry name" value="flippase-like domain"/>
    <property type="match status" value="1"/>
</dbReference>
<keyword evidence="6" id="KW-0443">Lipid metabolism</keyword>
<evidence type="ECO:0000256" key="6">
    <source>
        <dbReference type="RuleBase" id="RU363042"/>
    </source>
</evidence>
<accession>A0A1U7NIY4</accession>
<dbReference type="EMBL" id="MPJW01000034">
    <property type="protein sequence ID" value="OLU42849.1"/>
    <property type="molecule type" value="Genomic_DNA"/>
</dbReference>
<dbReference type="GeneID" id="82201820"/>
<dbReference type="GO" id="GO:0006629">
    <property type="term" value="P:lipid metabolic process"/>
    <property type="evidence" value="ECO:0007669"/>
    <property type="project" value="UniProtKB-KW"/>
</dbReference>
<reference evidence="7 8" key="1">
    <citation type="submission" date="2016-11" db="EMBL/GenBank/DDBJ databases">
        <title>Description of two novel members of the family Erysipelotrichaceae: Ileibacterium lipovorans gen. nov., sp. nov. and Dubosiella newyorkensis, gen. nov., sp. nov.</title>
        <authorList>
            <person name="Cox L.M."/>
            <person name="Sohn J."/>
            <person name="Tyrrell K.L."/>
            <person name="Citron D.M."/>
            <person name="Lawson P.A."/>
            <person name="Patel N.B."/>
            <person name="Iizumi T."/>
            <person name="Perez-Perez G.I."/>
            <person name="Goldstein E.J."/>
            <person name="Blaser M.J."/>
        </authorList>
    </citation>
    <scope>NUCLEOTIDE SEQUENCE [LARGE SCALE GENOMIC DNA]</scope>
    <source>
        <strain evidence="7 8">NYU-BL-A3</strain>
    </source>
</reference>
<proteinExistence type="inferred from homology"/>
<keyword evidence="6" id="KW-0808">Transferase</keyword>
<comment type="caution">
    <text evidence="7">The sequence shown here is derived from an EMBL/GenBank/DDBJ whole genome shotgun (WGS) entry which is preliminary data.</text>
</comment>
<keyword evidence="3 6" id="KW-0812">Transmembrane</keyword>
<feature type="transmembrane region" description="Helical" evidence="6">
    <location>
        <begin position="317"/>
        <end position="333"/>
    </location>
</feature>
<evidence type="ECO:0000256" key="4">
    <source>
        <dbReference type="ARBA" id="ARBA00022989"/>
    </source>
</evidence>
<feature type="transmembrane region" description="Helical" evidence="6">
    <location>
        <begin position="46"/>
        <end position="66"/>
    </location>
</feature>
<evidence type="ECO:0000256" key="5">
    <source>
        <dbReference type="ARBA" id="ARBA00023136"/>
    </source>
</evidence>
<comment type="subcellular location">
    <subcellularLocation>
        <location evidence="1 6">Cell membrane</location>
        <topology evidence="1 6">Multi-pass membrane protein</topology>
    </subcellularLocation>
</comment>
<evidence type="ECO:0000313" key="8">
    <source>
        <dbReference type="Proteomes" id="UP000186341"/>
    </source>
</evidence>
<organism evidence="7 8">
    <name type="scientific">Ileibacterium valens</name>
    <dbReference type="NCBI Taxonomy" id="1862668"/>
    <lineage>
        <taxon>Bacteria</taxon>
        <taxon>Bacillati</taxon>
        <taxon>Bacillota</taxon>
        <taxon>Erysipelotrichia</taxon>
        <taxon>Erysipelotrichales</taxon>
        <taxon>Erysipelotrichaceae</taxon>
        <taxon>Ileibacterium</taxon>
    </lineage>
</organism>
<dbReference type="RefSeq" id="WP_075817579.1">
    <property type="nucleotide sequence ID" value="NZ_CAJUTZ010000052.1"/>
</dbReference>
<dbReference type="PANTHER" id="PTHR37693:SF1">
    <property type="entry name" value="INTEGRAL MEMBRANE PROTEIN"/>
    <property type="match status" value="1"/>
</dbReference>
<dbReference type="OrthoDB" id="9810654at2"/>
<evidence type="ECO:0000256" key="3">
    <source>
        <dbReference type="ARBA" id="ARBA00022692"/>
    </source>
</evidence>
<gene>
    <name evidence="6" type="primary">mprF</name>
    <name evidence="7" type="ORF">BO222_00980</name>
</gene>
<dbReference type="GO" id="GO:0046677">
    <property type="term" value="P:response to antibiotic"/>
    <property type="evidence" value="ECO:0007669"/>
    <property type="project" value="UniProtKB-KW"/>
</dbReference>
<evidence type="ECO:0000256" key="1">
    <source>
        <dbReference type="ARBA" id="ARBA00004651"/>
    </source>
</evidence>
<evidence type="ECO:0000256" key="2">
    <source>
        <dbReference type="ARBA" id="ARBA00022475"/>
    </source>
</evidence>
<comment type="function">
    <text evidence="6">Catalyzes the transfer of a lysyl group from L-lysyl-tRNA(Lys) to membrane-bound phosphatidylglycerol (PG), which produces lysylphosphatidylglycerol (LPG), a major component of the bacterial membrane with a positive net charge. LPG synthesis contributes to bacterial virulence as it is involved in the resistance mechanism against cationic antimicrobial peptides (CAMP) produces by the host's immune system (defensins, cathelicidins) and by the competing microorganisms.</text>
</comment>
<sequence length="380" mass="43213">MKLNKKYLFNIVLILALTFVAMYFALKDDYKLAMQALERMNTFNMILVLSWGLLFTMVWGISYQILGAKYKKNYSLLEGINVAFIGNFFAGITPSSTGGQIGQIYVLKKQGISYSDGASLLWADFIIYQTTMMIYVTILFALRFTHYVNLSAWFWIVFAGYLMNVVVIVILYTIAIFPVFYLRLIDKLLNVVSRFKFFKKREAALVKTKDTITRFTKEIKHLSQDRVLIVKCMLVNIVRLSLHFSLPYFVARGIGIDVHLNQFVDVMALSSFVTMANSFIPLPGASGGTEVVFSLLFRGMFGALTGAVLLLWRISSYYIPMIAGALIFIVFKNRHDHQPDSEDHQDSDQEDPVELLVEDQAVIKEEIPIVSSIKKAEQPA</sequence>
<dbReference type="GO" id="GO:0050071">
    <property type="term" value="F:phosphatidylglycerol lysyltransferase activity"/>
    <property type="evidence" value="ECO:0007669"/>
    <property type="project" value="UniProtKB-EC"/>
</dbReference>
<dbReference type="Proteomes" id="UP000186341">
    <property type="component" value="Unassembled WGS sequence"/>
</dbReference>
<protein>
    <recommendedName>
        <fullName evidence="6">Phosphatidylglycerol lysyltransferase</fullName>
        <ecNumber evidence="6">2.3.2.3</ecNumber>
    </recommendedName>
    <alternativeName>
        <fullName evidence="6">Lysylphosphatidylglycerol synthase</fullName>
    </alternativeName>
</protein>
<comment type="similarity">
    <text evidence="6">Belongs to the LPG synthase family.</text>
</comment>
<keyword evidence="5 6" id="KW-0472">Membrane</keyword>